<dbReference type="KEGG" id="vg:55623339"/>
<proteinExistence type="predicted"/>
<reference evidence="1 2" key="1">
    <citation type="submission" date="2019-07" db="EMBL/GenBank/DDBJ databases">
        <authorList>
            <person name="Fryberger R.B."/>
            <person name="Stoner T.H."/>
            <person name="Garlena R.A."/>
            <person name="Russell D.A."/>
            <person name="Pope W.H."/>
            <person name="Jacobs-Sera D."/>
            <person name="Hatfull G.F."/>
        </authorList>
    </citation>
    <scope>NUCLEOTIDE SEQUENCE [LARGE SCALE GENOMIC DNA]</scope>
</reference>
<sequence>MAPRWRTRMALSNEDKRVIGDLILDAVAQQLEYLDDYARDHTEDSAYAKVQKMDKDEVFTFVSKKMQAIQSNIWPHSFDEIN</sequence>
<dbReference type="Proteomes" id="UP000326860">
    <property type="component" value="Segment"/>
</dbReference>
<organism evidence="1 2">
    <name type="scientific">Gordonia phage Sadboi</name>
    <dbReference type="NCBI Taxonomy" id="2599849"/>
    <lineage>
        <taxon>Viruses</taxon>
        <taxon>Duplodnaviria</taxon>
        <taxon>Heunggongvirae</taxon>
        <taxon>Uroviricota</taxon>
        <taxon>Caudoviricetes</taxon>
        <taxon>Dovevirinae</taxon>
        <taxon>Lambovirus</taxon>
        <taxon>Lambovirus sadboi</taxon>
    </lineage>
</organism>
<dbReference type="GeneID" id="55623339"/>
<gene>
    <name evidence="1" type="primary">56</name>
    <name evidence="1" type="ORF">PBI_SADBOI_56</name>
</gene>
<dbReference type="EMBL" id="MN234232">
    <property type="protein sequence ID" value="QFG14706.1"/>
    <property type="molecule type" value="Genomic_DNA"/>
</dbReference>
<evidence type="ECO:0000313" key="2">
    <source>
        <dbReference type="Proteomes" id="UP000326860"/>
    </source>
</evidence>
<name>A0A5J6TV41_9CAUD</name>
<accession>A0A5J6TV41</accession>
<keyword evidence="2" id="KW-1185">Reference proteome</keyword>
<protein>
    <submittedName>
        <fullName evidence="1">Uncharacterized protein</fullName>
    </submittedName>
</protein>
<evidence type="ECO:0000313" key="1">
    <source>
        <dbReference type="EMBL" id="QFG14706.1"/>
    </source>
</evidence>
<dbReference type="RefSeq" id="YP_009852707.1">
    <property type="nucleotide sequence ID" value="NC_048815.1"/>
</dbReference>